<organism evidence="2 3">
    <name type="scientific">Drosophila busckii</name>
    <name type="common">Fruit fly</name>
    <dbReference type="NCBI Taxonomy" id="30019"/>
    <lineage>
        <taxon>Eukaryota</taxon>
        <taxon>Metazoa</taxon>
        <taxon>Ecdysozoa</taxon>
        <taxon>Arthropoda</taxon>
        <taxon>Hexapoda</taxon>
        <taxon>Insecta</taxon>
        <taxon>Pterygota</taxon>
        <taxon>Neoptera</taxon>
        <taxon>Endopterygota</taxon>
        <taxon>Diptera</taxon>
        <taxon>Brachycera</taxon>
        <taxon>Muscomorpha</taxon>
        <taxon>Ephydroidea</taxon>
        <taxon>Drosophilidae</taxon>
        <taxon>Drosophila</taxon>
    </lineage>
</organism>
<dbReference type="Pfam" id="PF00651">
    <property type="entry name" value="BTB"/>
    <property type="match status" value="1"/>
</dbReference>
<dbReference type="PROSITE" id="PS50097">
    <property type="entry name" value="BTB"/>
    <property type="match status" value="1"/>
</dbReference>
<protein>
    <submittedName>
        <fullName evidence="2">CG14260</fullName>
    </submittedName>
</protein>
<evidence type="ECO:0000313" key="3">
    <source>
        <dbReference type="Proteomes" id="UP000494163"/>
    </source>
</evidence>
<dbReference type="PANTHER" id="PTHR24413">
    <property type="entry name" value="SPECKLE-TYPE POZ PROTEIN"/>
    <property type="match status" value="1"/>
</dbReference>
<dbReference type="CDD" id="cd18186">
    <property type="entry name" value="BTB_POZ_ZBTB_KLHL-like"/>
    <property type="match status" value="1"/>
</dbReference>
<dbReference type="Proteomes" id="UP000494163">
    <property type="component" value="Chromosome 3R"/>
</dbReference>
<accession>A0A0M4EG40</accession>
<keyword evidence="3" id="KW-1185">Reference proteome</keyword>
<dbReference type="SMR" id="A0A0M4EG40"/>
<dbReference type="Gene3D" id="3.30.710.10">
    <property type="entry name" value="Potassium Channel Kv1.1, Chain A"/>
    <property type="match status" value="1"/>
</dbReference>
<dbReference type="SMART" id="SM00225">
    <property type="entry name" value="BTB"/>
    <property type="match status" value="1"/>
</dbReference>
<reference evidence="2 3" key="1">
    <citation type="submission" date="2015-08" db="EMBL/GenBank/DDBJ databases">
        <title>Ancestral chromatin configuration constrains chromatin evolution on differentiating sex chromosomes in Drosophila.</title>
        <authorList>
            <person name="Zhou Q."/>
            <person name="Bachtrog D."/>
        </authorList>
    </citation>
    <scope>NUCLEOTIDE SEQUENCE [LARGE SCALE GENOMIC DNA]</scope>
    <source>
        <tissue evidence="2">Whole larvae</tissue>
    </source>
</reference>
<dbReference type="OMA" id="MCGELML"/>
<name>A0A0M4EG40_DROBS</name>
<dbReference type="OrthoDB" id="624345at2759"/>
<feature type="domain" description="BTB" evidence="1">
    <location>
        <begin position="17"/>
        <end position="89"/>
    </location>
</feature>
<gene>
    <name evidence="2" type="ORF">Dbus_chr3Rg2016</name>
</gene>
<feature type="non-terminal residue" evidence="2">
    <location>
        <position position="247"/>
    </location>
</feature>
<dbReference type="EMBL" id="CP012526">
    <property type="protein sequence ID" value="ALC47266.1"/>
    <property type="molecule type" value="Genomic_DNA"/>
</dbReference>
<dbReference type="AlphaFoldDB" id="A0A0M4EG40"/>
<dbReference type="SUPFAM" id="SSF54695">
    <property type="entry name" value="POZ domain"/>
    <property type="match status" value="1"/>
</dbReference>
<proteinExistence type="predicted"/>
<dbReference type="InterPro" id="IPR000210">
    <property type="entry name" value="BTB/POZ_dom"/>
</dbReference>
<sequence length="247" mass="28767">MYCKLRRLDLLRSGKMSDCELHVSYVDKYKRCSCREFRCHKIILASASEQFEQMINSPEFQQDKSVMYVNDASPEAYETMLLYIYTYEIYNAINVDMCVQLVHLANKYKLNDFAECYINKLMNQHWPMDLVLEVFHLANESNNPKMLSLVSEKLVPIATQVLNDNSFLKLNVRELKSLMVILRAVKTIPDRELLLALKKYQSYNNLRYENMVCFRQFVEVANLFGETLFGTDGTLSIDGKDTDNASP</sequence>
<dbReference type="InterPro" id="IPR011333">
    <property type="entry name" value="SKP1/BTB/POZ_sf"/>
</dbReference>
<evidence type="ECO:0000259" key="1">
    <source>
        <dbReference type="PROSITE" id="PS50097"/>
    </source>
</evidence>
<evidence type="ECO:0000313" key="2">
    <source>
        <dbReference type="EMBL" id="ALC47266.1"/>
    </source>
</evidence>